<dbReference type="RefSeq" id="WP_136862926.1">
    <property type="nucleotide sequence ID" value="NZ_SWCJ01000004.1"/>
</dbReference>
<keyword evidence="2" id="KW-1185">Reference proteome</keyword>
<accession>A0A4U1BQC8</accession>
<proteinExistence type="predicted"/>
<gene>
    <name evidence="1" type="ORF">FCL42_08260</name>
</gene>
<dbReference type="EMBL" id="SWCJ01000004">
    <property type="protein sequence ID" value="TKB56197.1"/>
    <property type="molecule type" value="Genomic_DNA"/>
</dbReference>
<reference evidence="1 2" key="1">
    <citation type="submission" date="2019-04" db="EMBL/GenBank/DDBJ databases">
        <authorList>
            <person name="Hwang J.C."/>
        </authorList>
    </citation>
    <scope>NUCLEOTIDE SEQUENCE [LARGE SCALE GENOMIC DNA]</scope>
    <source>
        <strain evidence="1 2">IMCC35002</strain>
    </source>
</reference>
<comment type="caution">
    <text evidence="1">The sequence shown here is derived from an EMBL/GenBank/DDBJ whole genome shotgun (WGS) entry which is preliminary data.</text>
</comment>
<dbReference type="Proteomes" id="UP000305675">
    <property type="component" value="Unassembled WGS sequence"/>
</dbReference>
<dbReference type="PANTHER" id="PTHR33361">
    <property type="entry name" value="GLR0591 PROTEIN"/>
    <property type="match status" value="1"/>
</dbReference>
<evidence type="ECO:0000313" key="1">
    <source>
        <dbReference type="EMBL" id="TKB56197.1"/>
    </source>
</evidence>
<dbReference type="AlphaFoldDB" id="A0A4U1BQC8"/>
<dbReference type="Pfam" id="PF05960">
    <property type="entry name" value="DUF885"/>
    <property type="match status" value="1"/>
</dbReference>
<dbReference type="PANTHER" id="PTHR33361:SF2">
    <property type="entry name" value="DUF885 DOMAIN-CONTAINING PROTEIN"/>
    <property type="match status" value="1"/>
</dbReference>
<organism evidence="1 2">
    <name type="scientific">Ferrimonas aestuarii</name>
    <dbReference type="NCBI Taxonomy" id="2569539"/>
    <lineage>
        <taxon>Bacteria</taxon>
        <taxon>Pseudomonadati</taxon>
        <taxon>Pseudomonadota</taxon>
        <taxon>Gammaproteobacteria</taxon>
        <taxon>Alteromonadales</taxon>
        <taxon>Ferrimonadaceae</taxon>
        <taxon>Ferrimonas</taxon>
    </lineage>
</organism>
<name>A0A4U1BQC8_9GAMM</name>
<dbReference type="InterPro" id="IPR010281">
    <property type="entry name" value="DUF885"/>
</dbReference>
<sequence length="580" mass="65486">MIRTWIASALIAVCAGCASTPEPQSPLQQLMDDTWQQQLNASPQMAARFGDDSARSQLADYSPQTLAQHQQVNLALLERAKAIDVDSLSADDQVNLAIVTGILENRTDSYRFKTHYMPLNAEGGFHNYISSISQVTLSNQRDVDAYLSRLSQLPRLFDQQIHWMRQGLAEGYTQPQVVLEGFEQSISAYLPEDATQSSYYKPFTKLGGEFSDQQIAQIQAQGLSAVQQQVLPAYLKFFDFFVNEYRPNATTQVGAQYLPEGMAFYNNRVSHFVTLPMTADEVHQLGQQEVKRIRAEMEQIITDLEFEGSFADFLHFLRTDPQFYANTPEELLKAAAWLAKQADAMLPKFFDTLPRTPYGVMAVPAEIAPKYTTGRYSGPSGEHQPGYYWVNTYALDKRPLYALPALTLHEAVPGHHLQIALTQELGEVHPLRRYHYISAFGEGWGLYSEKLGVEGGYYKDAYANFGRLSYEMWRACRLVVDTGLHAKGWSRQQAIDFMASNTALSLHNVNTEIDRYISWPGQALSYKMGELTILRLRSEAEQQLGDKFDIRGFHSAILKNGSVPLAQLERQVRQWIASQA</sequence>
<evidence type="ECO:0000313" key="2">
    <source>
        <dbReference type="Proteomes" id="UP000305675"/>
    </source>
</evidence>
<dbReference type="OrthoDB" id="9769898at2"/>
<protein>
    <submittedName>
        <fullName evidence="1">DUF885 domain-containing protein</fullName>
    </submittedName>
</protein>